<dbReference type="EMBL" id="JAICBX010000002">
    <property type="protein sequence ID" value="MBW8638082.1"/>
    <property type="molecule type" value="Genomic_DNA"/>
</dbReference>
<dbReference type="Gene3D" id="1.25.40.10">
    <property type="entry name" value="Tetratricopeptide repeat domain"/>
    <property type="match status" value="1"/>
</dbReference>
<protein>
    <submittedName>
        <fullName evidence="1">Tetratricopeptide repeat protein</fullName>
    </submittedName>
</protein>
<gene>
    <name evidence="1" type="ORF">K1W69_12875</name>
</gene>
<dbReference type="Proteomes" id="UP001196509">
    <property type="component" value="Unassembled WGS sequence"/>
</dbReference>
<dbReference type="InterPro" id="IPR014596">
    <property type="entry name" value="UCP035836"/>
</dbReference>
<dbReference type="InterPro" id="IPR011717">
    <property type="entry name" value="TPR-4"/>
</dbReference>
<sequence>MKSISRGALSSGLRMSTGILAIALLASGCANNVSRQTTGSIARSSEQLSTMNATQLLKAESKFAAAYKANPKDKATGINYATVLRMVGRDSQALAVMQQVAIAHPSDRDVLASYGKAQAAAGQLEAALSTIKRAQTPDRPDWKLLSAEAAILDQLGKTEQARGLYRQALDLAPDEPTILSNLGMSYLLTGDLRTSETYLKKAVARPGADSRVRQNLALVVGLQGRFDEAQRIAQSELSREQADANMAYLRTMLAQQNAWAKLEDKKNTN</sequence>
<name>A0AAE2ZP14_9HYPH</name>
<dbReference type="GO" id="GO:0042802">
    <property type="term" value="F:identical protein binding"/>
    <property type="evidence" value="ECO:0007669"/>
    <property type="project" value="InterPro"/>
</dbReference>
<dbReference type="PIRSF" id="PIRSF035836">
    <property type="entry name" value="UCP035836"/>
    <property type="match status" value="1"/>
</dbReference>
<comment type="caution">
    <text evidence="1">The sequence shown here is derived from an EMBL/GenBank/DDBJ whole genome shotgun (WGS) entry which is preliminary data.</text>
</comment>
<dbReference type="InterPro" id="IPR019734">
    <property type="entry name" value="TPR_rpt"/>
</dbReference>
<dbReference type="Pfam" id="PF13432">
    <property type="entry name" value="TPR_16"/>
    <property type="match status" value="1"/>
</dbReference>
<keyword evidence="2" id="KW-1185">Reference proteome</keyword>
<dbReference type="InterPro" id="IPR011990">
    <property type="entry name" value="TPR-like_helical_dom_sf"/>
</dbReference>
<dbReference type="Pfam" id="PF13414">
    <property type="entry name" value="TPR_11"/>
    <property type="match status" value="1"/>
</dbReference>
<dbReference type="Pfam" id="PF07721">
    <property type="entry name" value="TPR_4"/>
    <property type="match status" value="1"/>
</dbReference>
<proteinExistence type="predicted"/>
<dbReference type="AlphaFoldDB" id="A0AAE2ZP14"/>
<organism evidence="1 2">
    <name type="scientific">Flavimaribacter sediminis</name>
    <dbReference type="NCBI Taxonomy" id="2865987"/>
    <lineage>
        <taxon>Bacteria</taxon>
        <taxon>Pseudomonadati</taxon>
        <taxon>Pseudomonadota</taxon>
        <taxon>Alphaproteobacteria</taxon>
        <taxon>Hyphomicrobiales</taxon>
        <taxon>Rhizobiaceae</taxon>
        <taxon>Flavimaribacter</taxon>
    </lineage>
</organism>
<dbReference type="GO" id="GO:0035269">
    <property type="term" value="P:protein O-linked glycosylation via mannose"/>
    <property type="evidence" value="ECO:0007669"/>
    <property type="project" value="TreeGrafter"/>
</dbReference>
<evidence type="ECO:0000313" key="1">
    <source>
        <dbReference type="EMBL" id="MBW8638082.1"/>
    </source>
</evidence>
<dbReference type="SUPFAM" id="SSF48452">
    <property type="entry name" value="TPR-like"/>
    <property type="match status" value="1"/>
</dbReference>
<accession>A0AAE2ZP14</accession>
<dbReference type="SMART" id="SM00028">
    <property type="entry name" value="TPR"/>
    <property type="match status" value="2"/>
</dbReference>
<dbReference type="PANTHER" id="PTHR44216:SF3">
    <property type="entry name" value="PROTEIN O-MANNOSYL-TRANSFERASE TMTC2"/>
    <property type="match status" value="1"/>
</dbReference>
<dbReference type="PROSITE" id="PS51257">
    <property type="entry name" value="PROKAR_LIPOPROTEIN"/>
    <property type="match status" value="1"/>
</dbReference>
<dbReference type="GO" id="GO:0000030">
    <property type="term" value="F:mannosyltransferase activity"/>
    <property type="evidence" value="ECO:0007669"/>
    <property type="project" value="TreeGrafter"/>
</dbReference>
<evidence type="ECO:0000313" key="2">
    <source>
        <dbReference type="Proteomes" id="UP001196509"/>
    </source>
</evidence>
<dbReference type="InterPro" id="IPR052384">
    <property type="entry name" value="TMTC_O-mannosyltransferase"/>
</dbReference>
<reference evidence="1" key="1">
    <citation type="submission" date="2021-08" db="EMBL/GenBank/DDBJ databases">
        <title>Hoeflea bacterium WL0058 sp. nov., isolated from the sediment.</title>
        <authorList>
            <person name="Wang L."/>
            <person name="Zhang D."/>
        </authorList>
    </citation>
    <scope>NUCLEOTIDE SEQUENCE</scope>
    <source>
        <strain evidence="1">WL0058</strain>
    </source>
</reference>
<dbReference type="PANTHER" id="PTHR44216">
    <property type="entry name" value="PROTEIN O-MANNOSYL-TRANSFERASE TMTC2"/>
    <property type="match status" value="1"/>
</dbReference>